<evidence type="ECO:0000256" key="2">
    <source>
        <dbReference type="ARBA" id="ARBA00009045"/>
    </source>
</evidence>
<dbReference type="InterPro" id="IPR035952">
    <property type="entry name" value="Rhomboid-like_sf"/>
</dbReference>
<keyword evidence="4" id="KW-0378">Hydrolase</keyword>
<feature type="transmembrane region" description="Helical" evidence="7">
    <location>
        <begin position="115"/>
        <end position="132"/>
    </location>
</feature>
<protein>
    <submittedName>
        <fullName evidence="9">Rhomboid family protein</fullName>
    </submittedName>
</protein>
<gene>
    <name evidence="9" type="ORF">NIES806_41940</name>
</gene>
<feature type="transmembrane region" description="Helical" evidence="7">
    <location>
        <begin position="210"/>
        <end position="229"/>
    </location>
</feature>
<organism evidence="9 10">
    <name type="scientific">Dolichospermum compactum NIES-806</name>
    <dbReference type="NCBI Taxonomy" id="1973481"/>
    <lineage>
        <taxon>Bacteria</taxon>
        <taxon>Bacillati</taxon>
        <taxon>Cyanobacteriota</taxon>
        <taxon>Cyanophyceae</taxon>
        <taxon>Nostocales</taxon>
        <taxon>Aphanizomenonaceae</taxon>
        <taxon>Dolichospermum</taxon>
        <taxon>Dolichospermum compactum</taxon>
    </lineage>
</organism>
<dbReference type="PANTHER" id="PTHR43731:SF14">
    <property type="entry name" value="PRESENILIN-ASSOCIATED RHOMBOID-LIKE PROTEIN, MITOCHONDRIAL"/>
    <property type="match status" value="1"/>
</dbReference>
<comment type="subcellular location">
    <subcellularLocation>
        <location evidence="1">Membrane</location>
        <topology evidence="1">Multi-pass membrane protein</topology>
    </subcellularLocation>
</comment>
<dbReference type="SUPFAM" id="SSF144091">
    <property type="entry name" value="Rhomboid-like"/>
    <property type="match status" value="1"/>
</dbReference>
<dbReference type="PANTHER" id="PTHR43731">
    <property type="entry name" value="RHOMBOID PROTEASE"/>
    <property type="match status" value="1"/>
</dbReference>
<evidence type="ECO:0000259" key="8">
    <source>
        <dbReference type="Pfam" id="PF01694"/>
    </source>
</evidence>
<reference evidence="9 10" key="1">
    <citation type="submission" date="2017-06" db="EMBL/GenBank/DDBJ databases">
        <title>Genome sequencing of cyanobaciteial culture collection at National Institute for Environmental Studies (NIES).</title>
        <authorList>
            <person name="Hirose Y."/>
            <person name="Shimura Y."/>
            <person name="Fujisawa T."/>
            <person name="Nakamura Y."/>
            <person name="Kawachi M."/>
        </authorList>
    </citation>
    <scope>NUCLEOTIDE SEQUENCE [LARGE SCALE GENOMIC DNA]</scope>
    <source>
        <strain evidence="9 10">NIES-806</strain>
    </source>
</reference>
<keyword evidence="5 7" id="KW-1133">Transmembrane helix</keyword>
<evidence type="ECO:0000256" key="4">
    <source>
        <dbReference type="ARBA" id="ARBA00022801"/>
    </source>
</evidence>
<evidence type="ECO:0000256" key="6">
    <source>
        <dbReference type="ARBA" id="ARBA00023136"/>
    </source>
</evidence>
<proteinExistence type="inferred from homology"/>
<feature type="transmembrane region" description="Helical" evidence="7">
    <location>
        <begin position="164"/>
        <end position="190"/>
    </location>
</feature>
<comment type="similarity">
    <text evidence="2">Belongs to the peptidase S54 family.</text>
</comment>
<keyword evidence="6 7" id="KW-0472">Membrane</keyword>
<dbReference type="Pfam" id="PF01694">
    <property type="entry name" value="Rhomboid"/>
    <property type="match status" value="1"/>
</dbReference>
<feature type="transmembrane region" description="Helical" evidence="7">
    <location>
        <begin position="138"/>
        <end position="157"/>
    </location>
</feature>
<evidence type="ECO:0000256" key="3">
    <source>
        <dbReference type="ARBA" id="ARBA00022692"/>
    </source>
</evidence>
<keyword evidence="3 7" id="KW-0812">Transmembrane</keyword>
<evidence type="ECO:0000256" key="7">
    <source>
        <dbReference type="SAM" id="Phobius"/>
    </source>
</evidence>
<dbReference type="Proteomes" id="UP000218702">
    <property type="component" value="Chromosome"/>
</dbReference>
<dbReference type="KEGG" id="dcm:NIES806_41940"/>
<dbReference type="Gene3D" id="1.20.1540.10">
    <property type="entry name" value="Rhomboid-like"/>
    <property type="match status" value="1"/>
</dbReference>
<dbReference type="InterPro" id="IPR022764">
    <property type="entry name" value="Peptidase_S54_rhomboid_dom"/>
</dbReference>
<dbReference type="RefSeq" id="WP_096670274.1">
    <property type="nucleotide sequence ID" value="NZ_AP018316.1"/>
</dbReference>
<dbReference type="EMBL" id="AP018316">
    <property type="protein sequence ID" value="BAZ87961.1"/>
    <property type="molecule type" value="Genomic_DNA"/>
</dbReference>
<keyword evidence="10" id="KW-1185">Reference proteome</keyword>
<dbReference type="GO" id="GO:0016020">
    <property type="term" value="C:membrane"/>
    <property type="evidence" value="ECO:0007669"/>
    <property type="project" value="UniProtKB-SubCell"/>
</dbReference>
<feature type="transmembrane region" description="Helical" evidence="7">
    <location>
        <begin position="54"/>
        <end position="77"/>
    </location>
</feature>
<evidence type="ECO:0000256" key="1">
    <source>
        <dbReference type="ARBA" id="ARBA00004141"/>
    </source>
</evidence>
<feature type="transmembrane region" description="Helical" evidence="7">
    <location>
        <begin position="83"/>
        <end position="103"/>
    </location>
</feature>
<name>A0A1Z4V8Q8_9CYAN</name>
<accession>A0A1Z4V8Q8</accession>
<dbReference type="InterPro" id="IPR050925">
    <property type="entry name" value="Rhomboid_protease_S54"/>
</dbReference>
<evidence type="ECO:0000313" key="9">
    <source>
        <dbReference type="EMBL" id="BAZ87961.1"/>
    </source>
</evidence>
<evidence type="ECO:0000313" key="10">
    <source>
        <dbReference type="Proteomes" id="UP000218702"/>
    </source>
</evidence>
<feature type="transmembrane region" description="Helical" evidence="7">
    <location>
        <begin position="15"/>
        <end position="34"/>
    </location>
</feature>
<dbReference type="OrthoDB" id="9813074at2"/>
<dbReference type="AlphaFoldDB" id="A0A1Z4V8Q8"/>
<evidence type="ECO:0000256" key="5">
    <source>
        <dbReference type="ARBA" id="ARBA00022989"/>
    </source>
</evidence>
<feature type="domain" description="Peptidase S54 rhomboid" evidence="8">
    <location>
        <begin position="73"/>
        <end position="227"/>
    </location>
</feature>
<dbReference type="GO" id="GO:0004252">
    <property type="term" value="F:serine-type endopeptidase activity"/>
    <property type="evidence" value="ECO:0007669"/>
    <property type="project" value="InterPro"/>
</dbReference>
<sequence length="233" mass="26413">MIPIDDNIRSWQKPIINYWLIGINIVIFFWEIKLDWSNELGDLINNWGIIPSQINIAIANAFFYNSAAWVIVFWRLLSLPVSLFLHGSFSQILGNMLFLWVFGKTVERILGHKQYLLLYLTSGFFSGIVQIILSPDLIMPIIGANGAIASILGAYLIKFPQAKIYSVLTLLVLYIPVEVPAILYLFWWFIQQSFYGIGSLNMAGGSSFSSVSYWGQFAALVTGAAFMKIRQRL</sequence>